<dbReference type="EMBL" id="LFYR01000736">
    <property type="protein sequence ID" value="KMZ69962.1"/>
    <property type="molecule type" value="Genomic_DNA"/>
</dbReference>
<organism evidence="5 6">
    <name type="scientific">Zostera marina</name>
    <name type="common">Eelgrass</name>
    <dbReference type="NCBI Taxonomy" id="29655"/>
    <lineage>
        <taxon>Eukaryota</taxon>
        <taxon>Viridiplantae</taxon>
        <taxon>Streptophyta</taxon>
        <taxon>Embryophyta</taxon>
        <taxon>Tracheophyta</taxon>
        <taxon>Spermatophyta</taxon>
        <taxon>Magnoliopsida</taxon>
        <taxon>Liliopsida</taxon>
        <taxon>Zosteraceae</taxon>
        <taxon>Zostera</taxon>
    </lineage>
</organism>
<evidence type="ECO:0000313" key="6">
    <source>
        <dbReference type="Proteomes" id="UP000036987"/>
    </source>
</evidence>
<dbReference type="OrthoDB" id="45035at2759"/>
<dbReference type="PANTHER" id="PTHR31906">
    <property type="entry name" value="PLASTID-LIPID-ASSOCIATED PROTEIN 4, CHLOROPLASTIC-RELATED"/>
    <property type="match status" value="1"/>
</dbReference>
<feature type="domain" description="Plastid lipid-associated protein/fibrillin conserved" evidence="4">
    <location>
        <begin position="53"/>
        <end position="181"/>
    </location>
</feature>
<dbReference type="AlphaFoldDB" id="A0A0K9PP09"/>
<evidence type="ECO:0000256" key="3">
    <source>
        <dbReference type="ARBA" id="ARBA00022946"/>
    </source>
</evidence>
<accession>A0A0K9PP09</accession>
<evidence type="ECO:0000256" key="2">
    <source>
        <dbReference type="ARBA" id="ARBA00022640"/>
    </source>
</evidence>
<dbReference type="InterPro" id="IPR006843">
    <property type="entry name" value="PAP/fibrillin_dom"/>
</dbReference>
<protein>
    <submittedName>
        <fullName evidence="5">Plastid-lipid associated protein PAP / fibrillin family</fullName>
    </submittedName>
</protein>
<dbReference type="GO" id="GO:0009535">
    <property type="term" value="C:chloroplast thylakoid membrane"/>
    <property type="evidence" value="ECO:0000318"/>
    <property type="project" value="GO_Central"/>
</dbReference>
<comment type="caution">
    <text evidence="5">The sequence shown here is derived from an EMBL/GenBank/DDBJ whole genome shotgun (WGS) entry which is preliminary data.</text>
</comment>
<keyword evidence="3" id="KW-0809">Transit peptide</keyword>
<proteinExistence type="predicted"/>
<dbReference type="Pfam" id="PF04755">
    <property type="entry name" value="PAP_fibrillin"/>
    <property type="match status" value="1"/>
</dbReference>
<name>A0A0K9PP09_ZOSMR</name>
<gene>
    <name evidence="5" type="ORF">ZOSMA_202G00490</name>
</gene>
<keyword evidence="2" id="KW-0934">Plastid</keyword>
<keyword evidence="6" id="KW-1185">Reference proteome</keyword>
<evidence type="ECO:0000256" key="1">
    <source>
        <dbReference type="ARBA" id="ARBA00004474"/>
    </source>
</evidence>
<dbReference type="InterPro" id="IPR039633">
    <property type="entry name" value="PAP"/>
</dbReference>
<dbReference type="Proteomes" id="UP000036987">
    <property type="component" value="Unassembled WGS sequence"/>
</dbReference>
<evidence type="ECO:0000313" key="5">
    <source>
        <dbReference type="EMBL" id="KMZ69962.1"/>
    </source>
</evidence>
<reference evidence="6" key="1">
    <citation type="journal article" date="2016" name="Nature">
        <title>The genome of the seagrass Zostera marina reveals angiosperm adaptation to the sea.</title>
        <authorList>
            <person name="Olsen J.L."/>
            <person name="Rouze P."/>
            <person name="Verhelst B."/>
            <person name="Lin Y.-C."/>
            <person name="Bayer T."/>
            <person name="Collen J."/>
            <person name="Dattolo E."/>
            <person name="De Paoli E."/>
            <person name="Dittami S."/>
            <person name="Maumus F."/>
            <person name="Michel G."/>
            <person name="Kersting A."/>
            <person name="Lauritano C."/>
            <person name="Lohaus R."/>
            <person name="Toepel M."/>
            <person name="Tonon T."/>
            <person name="Vanneste K."/>
            <person name="Amirebrahimi M."/>
            <person name="Brakel J."/>
            <person name="Bostroem C."/>
            <person name="Chovatia M."/>
            <person name="Grimwood J."/>
            <person name="Jenkins J.W."/>
            <person name="Jueterbock A."/>
            <person name="Mraz A."/>
            <person name="Stam W.T."/>
            <person name="Tice H."/>
            <person name="Bornberg-Bauer E."/>
            <person name="Green P.J."/>
            <person name="Pearson G.A."/>
            <person name="Procaccini G."/>
            <person name="Duarte C.M."/>
            <person name="Schmutz J."/>
            <person name="Reusch T.B.H."/>
            <person name="Van de Peer Y."/>
        </authorList>
    </citation>
    <scope>NUCLEOTIDE SEQUENCE [LARGE SCALE GENOMIC DNA]</scope>
    <source>
        <strain evidence="6">cv. Finnish</strain>
    </source>
</reference>
<comment type="subcellular location">
    <subcellularLocation>
        <location evidence="1">Plastid</location>
    </subcellularLocation>
</comment>
<evidence type="ECO:0000259" key="4">
    <source>
        <dbReference type="Pfam" id="PF04755"/>
    </source>
</evidence>
<dbReference type="OMA" id="WDVLYCS"/>
<sequence length="224" mass="24740">MAAAVPSAQFFSSSLNVKPKPNLKFHNLRCHRATKISASLSVSSPIRRNTDDLINSILTKVIDSDRGVKLPAIVHKEVGEVADELAKYCVDNPVENPLIFGEWDVLYCSNPTSPGGDYRSSIGRLVFKTNEMIQIVEAPDVVSNRVSFSLFGILNGEVSLKGKLKVLDSKNIQVVFEAPELKVGLFEFRYGGQSEVVLATTYVDEYIRLGKGSRGSLFVFQRRS</sequence>
<dbReference type="STRING" id="29655.A0A0K9PP09"/>